<dbReference type="EMBL" id="PYNF01000020">
    <property type="protein sequence ID" value="PSU95114.1"/>
    <property type="molecule type" value="Genomic_DNA"/>
</dbReference>
<evidence type="ECO:0000313" key="4">
    <source>
        <dbReference type="Proteomes" id="UP000241426"/>
    </source>
</evidence>
<dbReference type="eggNOG" id="COG3134">
    <property type="taxonomic scope" value="Bacteria"/>
</dbReference>
<dbReference type="GO" id="GO:0019867">
    <property type="term" value="C:outer membrane"/>
    <property type="evidence" value="ECO:0007669"/>
    <property type="project" value="InterPro"/>
</dbReference>
<dbReference type="RefSeq" id="WP_036793368.1">
    <property type="nucleotide sequence ID" value="NZ_JAUZMX010000001.1"/>
</dbReference>
<reference evidence="3 4" key="1">
    <citation type="submission" date="2018-01" db="EMBL/GenBank/DDBJ databases">
        <title>Whole genome sequencing of Histamine producing bacteria.</title>
        <authorList>
            <person name="Butler K."/>
        </authorList>
    </citation>
    <scope>NUCLEOTIDE SEQUENCE [LARGE SCALE GENOMIC DNA]</scope>
    <source>
        <strain evidence="3 4">FS-7.2</strain>
    </source>
</reference>
<dbReference type="PROSITE" id="PS51257">
    <property type="entry name" value="PROKAR_LIPOPROTEIN"/>
    <property type="match status" value="1"/>
</dbReference>
<dbReference type="Pfam" id="PF05433">
    <property type="entry name" value="Rick_17kDa_Anti"/>
    <property type="match status" value="1"/>
</dbReference>
<dbReference type="AlphaFoldDB" id="A0A0B7J894"/>
<dbReference type="PANTHER" id="PTHR35603">
    <property type="match status" value="1"/>
</dbReference>
<dbReference type="InterPro" id="IPR051407">
    <property type="entry name" value="Bact_OM_lipoprot/Surf_antigen"/>
</dbReference>
<proteinExistence type="predicted"/>
<name>A0A0B7J894_9GAMM</name>
<evidence type="ECO:0000256" key="1">
    <source>
        <dbReference type="ARBA" id="ARBA00004370"/>
    </source>
</evidence>
<evidence type="ECO:0000313" key="3">
    <source>
        <dbReference type="EMBL" id="PSU95114.1"/>
    </source>
</evidence>
<dbReference type="Proteomes" id="UP000241426">
    <property type="component" value="Unassembled WGS sequence"/>
</dbReference>
<dbReference type="GeneID" id="29942574"/>
<sequence>MNKSLIISLSTIIALSSVALTGCYDNGKSDSNQADILSVKAVTKTVSIPHKVCEQVAVTHHAAVKDENKLVGTGLGGAIGGVLGHQVGGGKGKTLATVAGAVAGAVAGRAVQDKYQAENTTTSMEQRCHNEYTKSDKIVGYDVTYKIGDKQDTIRMEKEPAGDTLPVKNGHLAI</sequence>
<accession>A0A2T3KDY3</accession>
<accession>A0A0B7J894</accession>
<gene>
    <name evidence="3" type="ORF">C9J27_18330</name>
</gene>
<organism evidence="3 4">
    <name type="scientific">Photobacterium kishitanii</name>
    <dbReference type="NCBI Taxonomy" id="318456"/>
    <lineage>
        <taxon>Bacteria</taxon>
        <taxon>Pseudomonadati</taxon>
        <taxon>Pseudomonadota</taxon>
        <taxon>Gammaproteobacteria</taxon>
        <taxon>Vibrionales</taxon>
        <taxon>Vibrionaceae</taxon>
        <taxon>Photobacterium</taxon>
    </lineage>
</organism>
<dbReference type="InterPro" id="IPR008816">
    <property type="entry name" value="Gly_zipper_2TM_dom"/>
</dbReference>
<evidence type="ECO:0000256" key="2">
    <source>
        <dbReference type="ARBA" id="ARBA00023136"/>
    </source>
</evidence>
<comment type="caution">
    <text evidence="3">The sequence shown here is derived from an EMBL/GenBank/DDBJ whole genome shotgun (WGS) entry which is preliminary data.</text>
</comment>
<dbReference type="NCBIfam" id="NF008437">
    <property type="entry name" value="PRK11280.1"/>
    <property type="match status" value="1"/>
</dbReference>
<comment type="subcellular location">
    <subcellularLocation>
        <location evidence="1">Membrane</location>
    </subcellularLocation>
</comment>
<protein>
    <submittedName>
        <fullName evidence="3">Glycine zipper 2TM domain-containing protein</fullName>
    </submittedName>
</protein>
<dbReference type="PANTHER" id="PTHR35603:SF2">
    <property type="entry name" value="OUTER MEMBRANE LIPOPROTEIN"/>
    <property type="match status" value="1"/>
</dbReference>
<keyword evidence="2" id="KW-0472">Membrane</keyword>